<evidence type="ECO:0000256" key="2">
    <source>
        <dbReference type="ARBA" id="ARBA00022475"/>
    </source>
</evidence>
<keyword evidence="5 7" id="KW-0472">Membrane</keyword>
<feature type="transmembrane region" description="Helical" evidence="7">
    <location>
        <begin position="21"/>
        <end position="43"/>
    </location>
</feature>
<dbReference type="PANTHER" id="PTHR30572">
    <property type="entry name" value="MEMBRANE COMPONENT OF TRANSPORTER-RELATED"/>
    <property type="match status" value="1"/>
</dbReference>
<keyword evidence="3 7" id="KW-0812">Transmembrane</keyword>
<name>A0A7V8NLX1_9BACT</name>
<dbReference type="PANTHER" id="PTHR30572:SF4">
    <property type="entry name" value="ABC TRANSPORTER PERMEASE YTRF"/>
    <property type="match status" value="1"/>
</dbReference>
<feature type="transmembrane region" description="Helical" evidence="7">
    <location>
        <begin position="280"/>
        <end position="304"/>
    </location>
</feature>
<keyword evidence="4 7" id="KW-1133">Transmembrane helix</keyword>
<evidence type="ECO:0000256" key="5">
    <source>
        <dbReference type="ARBA" id="ARBA00023136"/>
    </source>
</evidence>
<comment type="similarity">
    <text evidence="6">Belongs to the ABC-4 integral membrane protein family.</text>
</comment>
<evidence type="ECO:0000256" key="6">
    <source>
        <dbReference type="ARBA" id="ARBA00038076"/>
    </source>
</evidence>
<evidence type="ECO:0000256" key="7">
    <source>
        <dbReference type="SAM" id="Phobius"/>
    </source>
</evidence>
<protein>
    <submittedName>
        <fullName evidence="10">ABC transporter permease</fullName>
    </submittedName>
</protein>
<dbReference type="GO" id="GO:0022857">
    <property type="term" value="F:transmembrane transporter activity"/>
    <property type="evidence" value="ECO:0007669"/>
    <property type="project" value="TreeGrafter"/>
</dbReference>
<dbReference type="InterPro" id="IPR025857">
    <property type="entry name" value="MacB_PCD"/>
</dbReference>
<feature type="transmembrane region" description="Helical" evidence="7">
    <location>
        <begin position="428"/>
        <end position="448"/>
    </location>
</feature>
<evidence type="ECO:0000259" key="8">
    <source>
        <dbReference type="Pfam" id="PF02687"/>
    </source>
</evidence>
<feature type="domain" description="ABC3 transporter permease C-terminal" evidence="8">
    <location>
        <begin position="288"/>
        <end position="401"/>
    </location>
</feature>
<gene>
    <name evidence="10" type="ORF">HRJ53_02025</name>
</gene>
<accession>A0A7V8NLX1</accession>
<dbReference type="Pfam" id="PF12704">
    <property type="entry name" value="MacB_PCD"/>
    <property type="match status" value="1"/>
</dbReference>
<dbReference type="Pfam" id="PF02687">
    <property type="entry name" value="FtsX"/>
    <property type="match status" value="1"/>
</dbReference>
<evidence type="ECO:0000256" key="4">
    <source>
        <dbReference type="ARBA" id="ARBA00022989"/>
    </source>
</evidence>
<dbReference type="EMBL" id="JACDQQ010000206">
    <property type="protein sequence ID" value="MBA0083750.1"/>
    <property type="molecule type" value="Genomic_DNA"/>
</dbReference>
<evidence type="ECO:0000313" key="10">
    <source>
        <dbReference type="EMBL" id="MBA0083750.1"/>
    </source>
</evidence>
<evidence type="ECO:0000256" key="1">
    <source>
        <dbReference type="ARBA" id="ARBA00004651"/>
    </source>
</evidence>
<reference evidence="10" key="1">
    <citation type="submission" date="2020-06" db="EMBL/GenBank/DDBJ databases">
        <title>Legume-microbial interactions unlock mineral nutrients during tropical forest succession.</title>
        <authorList>
            <person name="Epihov D.Z."/>
        </authorList>
    </citation>
    <scope>NUCLEOTIDE SEQUENCE [LARGE SCALE GENOMIC DNA]</scope>
    <source>
        <strain evidence="10">Pan2503</strain>
    </source>
</reference>
<organism evidence="10 11">
    <name type="scientific">Candidatus Acidiferrum panamense</name>
    <dbReference type="NCBI Taxonomy" id="2741543"/>
    <lineage>
        <taxon>Bacteria</taxon>
        <taxon>Pseudomonadati</taxon>
        <taxon>Acidobacteriota</taxon>
        <taxon>Terriglobia</taxon>
        <taxon>Candidatus Acidiferrales</taxon>
        <taxon>Candidatus Acidiferrum</taxon>
    </lineage>
</organism>
<comment type="caution">
    <text evidence="10">The sequence shown here is derived from an EMBL/GenBank/DDBJ whole genome shotgun (WGS) entry which is preliminary data.</text>
</comment>
<dbReference type="Proteomes" id="UP000567293">
    <property type="component" value="Unassembled WGS sequence"/>
</dbReference>
<evidence type="ECO:0000313" key="11">
    <source>
        <dbReference type="Proteomes" id="UP000567293"/>
    </source>
</evidence>
<proteinExistence type="inferred from homology"/>
<feature type="transmembrane region" description="Helical" evidence="7">
    <location>
        <begin position="377"/>
        <end position="398"/>
    </location>
</feature>
<feature type="non-terminal residue" evidence="10">
    <location>
        <position position="502"/>
    </location>
</feature>
<dbReference type="AlphaFoldDB" id="A0A7V8NLX1"/>
<feature type="domain" description="MacB-like periplasmic core" evidence="9">
    <location>
        <begin position="22"/>
        <end position="236"/>
    </location>
</feature>
<keyword evidence="11" id="KW-1185">Reference proteome</keyword>
<feature type="transmembrane region" description="Helical" evidence="7">
    <location>
        <begin position="336"/>
        <end position="357"/>
    </location>
</feature>
<evidence type="ECO:0000259" key="9">
    <source>
        <dbReference type="Pfam" id="PF12704"/>
    </source>
</evidence>
<dbReference type="InterPro" id="IPR003838">
    <property type="entry name" value="ABC3_permease_C"/>
</dbReference>
<comment type="subcellular location">
    <subcellularLocation>
        <location evidence="1">Cell membrane</location>
        <topology evidence="1">Multi-pass membrane protein</topology>
    </subcellularLocation>
</comment>
<keyword evidence="2" id="KW-1003">Cell membrane</keyword>
<sequence>MSSLRNQLRQVIRRLANAPMFTVITLVTLAAGVGANTVVFSVLEGVLLKPLPYPGADELVGVWLTAPGIHLKETDLSPSDYFVFREQGRTFEDIGLYARDSASVTGIAEPEQVSSLLVTDGTLPLLGVQPMLGRAFAKEDDSPGTPATVMLTYGYWRRKFGGDTSAVGRTLVVDGTGRQIIGVLPRKFHFLDWEDPALVMPFRFDRSKTHLGNFSYEGVARLKPGMSVDEANADVARMLPIVMSSFPAPPGFSIKLFAEARIGPNLRPLKQDVVGDVGNVLWVLMGSIVIVLLIACANVANLLLVRMEGRRQELALRAALGAGWARIAGELLLETVVLGLSGGALGLGLAYATLRILVATAPSGLPRIHEVGIDGSVLLFTLLAALFASVLVGCVPIFKYAGARLTTGIREGGRGVSQSRQQHRARSVLVVVQVALALVLLICSGLMFRTFRALTKVNPGFVRPSELQTFRISIPDTQVKEPERVVRMEEEVLHRIETIPGA</sequence>
<dbReference type="GO" id="GO:0005886">
    <property type="term" value="C:plasma membrane"/>
    <property type="evidence" value="ECO:0007669"/>
    <property type="project" value="UniProtKB-SubCell"/>
</dbReference>
<dbReference type="InterPro" id="IPR050250">
    <property type="entry name" value="Macrolide_Exporter_MacB"/>
</dbReference>
<evidence type="ECO:0000256" key="3">
    <source>
        <dbReference type="ARBA" id="ARBA00022692"/>
    </source>
</evidence>